<dbReference type="PANTHER" id="PTHR30111">
    <property type="entry name" value="33 KDA CHAPERONIN"/>
    <property type="match status" value="1"/>
</dbReference>
<dbReference type="GO" id="GO:0005737">
    <property type="term" value="C:cytoplasm"/>
    <property type="evidence" value="ECO:0007669"/>
    <property type="project" value="InterPro"/>
</dbReference>
<evidence type="ECO:0000256" key="2">
    <source>
        <dbReference type="ARBA" id="ARBA00022833"/>
    </source>
</evidence>
<keyword evidence="3" id="KW-1015">Disulfide bond</keyword>
<keyword evidence="4" id="KW-0143">Chaperone</keyword>
<gene>
    <name evidence="6" type="ORF">H310_07382</name>
</gene>
<dbReference type="VEuPathDB" id="FungiDB:H310_07382"/>
<dbReference type="EMBL" id="KI913964">
    <property type="protein sequence ID" value="ETW00856.1"/>
    <property type="molecule type" value="Genomic_DNA"/>
</dbReference>
<protein>
    <submittedName>
        <fullName evidence="6">Uncharacterized protein</fullName>
    </submittedName>
</protein>
<dbReference type="SUPFAM" id="SSF64397">
    <property type="entry name" value="Hsp33 domain"/>
    <property type="match status" value="1"/>
</dbReference>
<reference evidence="6" key="1">
    <citation type="submission" date="2013-12" db="EMBL/GenBank/DDBJ databases">
        <title>The Genome Sequence of Aphanomyces invadans NJM9701.</title>
        <authorList>
            <consortium name="The Broad Institute Genomics Platform"/>
            <person name="Russ C."/>
            <person name="Tyler B."/>
            <person name="van West P."/>
            <person name="Dieguez-Uribeondo J."/>
            <person name="Young S.K."/>
            <person name="Zeng Q."/>
            <person name="Gargeya S."/>
            <person name="Fitzgerald M."/>
            <person name="Abouelleil A."/>
            <person name="Alvarado L."/>
            <person name="Chapman S.B."/>
            <person name="Gainer-Dewar J."/>
            <person name="Goldberg J."/>
            <person name="Griggs A."/>
            <person name="Gujja S."/>
            <person name="Hansen M."/>
            <person name="Howarth C."/>
            <person name="Imamovic A."/>
            <person name="Ireland A."/>
            <person name="Larimer J."/>
            <person name="McCowan C."/>
            <person name="Murphy C."/>
            <person name="Pearson M."/>
            <person name="Poon T.W."/>
            <person name="Priest M."/>
            <person name="Roberts A."/>
            <person name="Saif S."/>
            <person name="Shea T."/>
            <person name="Sykes S."/>
            <person name="Wortman J."/>
            <person name="Nusbaum C."/>
            <person name="Birren B."/>
        </authorList>
    </citation>
    <scope>NUCLEOTIDE SEQUENCE [LARGE SCALE GENOMIC DNA]</scope>
    <source>
        <strain evidence="6">NJM9701</strain>
    </source>
</reference>
<evidence type="ECO:0000313" key="6">
    <source>
        <dbReference type="EMBL" id="ETW00856.1"/>
    </source>
</evidence>
<dbReference type="InterPro" id="IPR016153">
    <property type="entry name" value="Heat_shock_Hsp33_N"/>
</dbReference>
<dbReference type="eggNOG" id="ENOG502QRE4">
    <property type="taxonomic scope" value="Eukaryota"/>
</dbReference>
<evidence type="ECO:0000256" key="5">
    <source>
        <dbReference type="ARBA" id="ARBA00023284"/>
    </source>
</evidence>
<dbReference type="GeneID" id="20084432"/>
<evidence type="ECO:0000256" key="4">
    <source>
        <dbReference type="ARBA" id="ARBA00023186"/>
    </source>
</evidence>
<dbReference type="GO" id="GO:0051082">
    <property type="term" value="F:unfolded protein binding"/>
    <property type="evidence" value="ECO:0007669"/>
    <property type="project" value="InterPro"/>
</dbReference>
<dbReference type="Gene3D" id="3.90.1280.10">
    <property type="entry name" value="HSP33 redox switch-like"/>
    <property type="match status" value="1"/>
</dbReference>
<dbReference type="Pfam" id="PF01430">
    <property type="entry name" value="HSP33"/>
    <property type="match status" value="1"/>
</dbReference>
<dbReference type="Gene3D" id="3.55.30.10">
    <property type="entry name" value="Hsp33 domain"/>
    <property type="match status" value="1"/>
</dbReference>
<evidence type="ECO:0000256" key="3">
    <source>
        <dbReference type="ARBA" id="ARBA00023157"/>
    </source>
</evidence>
<accession>A0A024U371</accession>
<dbReference type="PANTHER" id="PTHR30111:SF1">
    <property type="entry name" value="33 KDA CHAPERONIN"/>
    <property type="match status" value="1"/>
</dbReference>
<dbReference type="AlphaFoldDB" id="A0A024U371"/>
<dbReference type="GO" id="GO:0042026">
    <property type="term" value="P:protein refolding"/>
    <property type="evidence" value="ECO:0007669"/>
    <property type="project" value="TreeGrafter"/>
</dbReference>
<organism evidence="6">
    <name type="scientific">Aphanomyces invadans</name>
    <dbReference type="NCBI Taxonomy" id="157072"/>
    <lineage>
        <taxon>Eukaryota</taxon>
        <taxon>Sar</taxon>
        <taxon>Stramenopiles</taxon>
        <taxon>Oomycota</taxon>
        <taxon>Saprolegniomycetes</taxon>
        <taxon>Saprolegniales</taxon>
        <taxon>Verrucalvaceae</taxon>
        <taxon>Aphanomyces</taxon>
    </lineage>
</organism>
<name>A0A024U371_9STRA</name>
<dbReference type="InterPro" id="IPR000397">
    <property type="entry name" value="Heat_shock_Hsp33"/>
</dbReference>
<dbReference type="SUPFAM" id="SSF118352">
    <property type="entry name" value="HSP33 redox switch-like"/>
    <property type="match status" value="1"/>
</dbReference>
<keyword evidence="5" id="KW-0676">Redox-active center</keyword>
<dbReference type="OrthoDB" id="550012at2759"/>
<keyword evidence="2" id="KW-0862">Zinc</keyword>
<dbReference type="InterPro" id="IPR016154">
    <property type="entry name" value="Heat_shock_Hsp33_C"/>
</dbReference>
<sequence>MQLARDRTRDLVSRCFVDVLGHRVSAIYAPNVVNTMRAKWNSSKEYAPITTDAARVWGEYMSGAAMLSSFFKGEERVAMRFRTKKLDGYVESMCVGEIRGYIHHDVDANATDAFEVNKVLYGAASPYKTVLAASGNATQDWQMFYDMSEQTPTLVKLETQSKNDDAVVCCGVTIQEMPNAAVSLFDRRDLFDESTMMDLVQAQGMLAYLNTIFPEVTLTKEHVKRVPVDYYCRCSKEKFVQKLFSVPQAELAALSREGGVLLSCSYCNASYFVPELEIDQVRQEKQS</sequence>
<dbReference type="RefSeq" id="XP_008870991.1">
    <property type="nucleotide sequence ID" value="XM_008872769.1"/>
</dbReference>
<evidence type="ECO:0000256" key="1">
    <source>
        <dbReference type="ARBA" id="ARBA00022490"/>
    </source>
</evidence>
<keyword evidence="1" id="KW-0963">Cytoplasm</keyword>
<proteinExistence type="predicted"/>
<dbReference type="GO" id="GO:0044183">
    <property type="term" value="F:protein folding chaperone"/>
    <property type="evidence" value="ECO:0007669"/>
    <property type="project" value="TreeGrafter"/>
</dbReference>